<dbReference type="EMBL" id="CM000883">
    <property type="protein sequence ID" value="KQJ92202.1"/>
    <property type="molecule type" value="Genomic_DNA"/>
</dbReference>
<dbReference type="PANTHER" id="PTHR37393">
    <property type="entry name" value="AT-RICH INTERACTIVE DOMAIN-CONTAINING PROTEIN 1A-LIKE"/>
    <property type="match status" value="1"/>
</dbReference>
<keyword evidence="1" id="KW-0479">Metal-binding</keyword>
<feature type="compositionally biased region" description="Basic and acidic residues" evidence="5">
    <location>
        <begin position="686"/>
        <end position="696"/>
    </location>
</feature>
<dbReference type="Gramene" id="KQJ92200">
    <property type="protein sequence ID" value="KQJ92200"/>
    <property type="gene ID" value="BRADI_4g42217v3"/>
</dbReference>
<dbReference type="RefSeq" id="XP_010238697.1">
    <property type="nucleotide sequence ID" value="XM_010240395.3"/>
</dbReference>
<dbReference type="EnsemblPlants" id="KQJ92200">
    <property type="protein sequence ID" value="KQJ92200"/>
    <property type="gene ID" value="BRADI_4g42217v3"/>
</dbReference>
<dbReference type="EnsemblPlants" id="KQJ92198">
    <property type="protein sequence ID" value="KQJ92198"/>
    <property type="gene ID" value="BRADI_4g42217v3"/>
</dbReference>
<feature type="region of interest" description="Disordered" evidence="5">
    <location>
        <begin position="1133"/>
        <end position="1161"/>
    </location>
</feature>
<reference evidence="8" key="3">
    <citation type="submission" date="2018-08" db="UniProtKB">
        <authorList>
            <consortium name="EnsemblPlants"/>
        </authorList>
    </citation>
    <scope>IDENTIFICATION</scope>
    <source>
        <strain evidence="8">cv. Bd21</strain>
    </source>
</reference>
<keyword evidence="2 4" id="KW-0863">Zinc-finger</keyword>
<dbReference type="InterPro" id="IPR013083">
    <property type="entry name" value="Znf_RING/FYVE/PHD"/>
</dbReference>
<feature type="compositionally biased region" description="Low complexity" evidence="5">
    <location>
        <begin position="325"/>
        <end position="347"/>
    </location>
</feature>
<dbReference type="InterPro" id="IPR017907">
    <property type="entry name" value="Znf_RING_CS"/>
</dbReference>
<dbReference type="Gramene" id="KQJ92204">
    <property type="protein sequence ID" value="KQJ92204"/>
    <property type="gene ID" value="BRADI_4g42217v3"/>
</dbReference>
<dbReference type="EnsemblPlants" id="KQJ92202">
    <property type="protein sequence ID" value="KQJ92202"/>
    <property type="gene ID" value="BRADI_4g42217v3"/>
</dbReference>
<dbReference type="PANTHER" id="PTHR37393:SF1">
    <property type="entry name" value="AT-RICH INTERACTIVE DOMAIN-CONTAINING PROTEIN 1A-LIKE"/>
    <property type="match status" value="1"/>
</dbReference>
<feature type="region of interest" description="Disordered" evidence="5">
    <location>
        <begin position="288"/>
        <end position="373"/>
    </location>
</feature>
<keyword evidence="3" id="KW-0862">Zinc</keyword>
<dbReference type="EMBL" id="CM000883">
    <property type="protein sequence ID" value="KQJ92198.1"/>
    <property type="molecule type" value="Genomic_DNA"/>
</dbReference>
<feature type="domain" description="RING-type" evidence="6">
    <location>
        <begin position="20"/>
        <end position="59"/>
    </location>
</feature>
<dbReference type="EMBL" id="CM000883">
    <property type="protein sequence ID" value="PNT65426.1"/>
    <property type="molecule type" value="Genomic_DNA"/>
</dbReference>
<dbReference type="EnsemblPlants" id="KQJ92204">
    <property type="protein sequence ID" value="KQJ92204"/>
    <property type="gene ID" value="BRADI_4g42217v3"/>
</dbReference>
<dbReference type="STRING" id="15368.I1IU92"/>
<dbReference type="InterPro" id="IPR001841">
    <property type="entry name" value="Znf_RING"/>
</dbReference>
<feature type="compositionally biased region" description="Low complexity" evidence="5">
    <location>
        <begin position="519"/>
        <end position="543"/>
    </location>
</feature>
<dbReference type="Gramene" id="KQJ92203">
    <property type="protein sequence ID" value="KQJ92203"/>
    <property type="gene ID" value="BRADI_4g42217v3"/>
</dbReference>
<dbReference type="EMBL" id="CM000883">
    <property type="protein sequence ID" value="KQJ92204.1"/>
    <property type="molecule type" value="Genomic_DNA"/>
</dbReference>
<dbReference type="SMART" id="SM00184">
    <property type="entry name" value="RING"/>
    <property type="match status" value="1"/>
</dbReference>
<dbReference type="Proteomes" id="UP000008810">
    <property type="component" value="Chromosome 4"/>
</dbReference>
<dbReference type="PROSITE" id="PS50089">
    <property type="entry name" value="ZF_RING_2"/>
    <property type="match status" value="1"/>
</dbReference>
<keyword evidence="9" id="KW-1185">Reference proteome</keyword>
<dbReference type="OrthoDB" id="9049620at2759"/>
<dbReference type="GO" id="GO:0008270">
    <property type="term" value="F:zinc ion binding"/>
    <property type="evidence" value="ECO:0007669"/>
    <property type="project" value="UniProtKB-KW"/>
</dbReference>
<evidence type="ECO:0000256" key="4">
    <source>
        <dbReference type="PROSITE-ProRule" id="PRU00175"/>
    </source>
</evidence>
<reference evidence="7 8" key="1">
    <citation type="journal article" date="2010" name="Nature">
        <title>Genome sequencing and analysis of the model grass Brachypodium distachyon.</title>
        <authorList>
            <consortium name="International Brachypodium Initiative"/>
        </authorList>
    </citation>
    <scope>NUCLEOTIDE SEQUENCE [LARGE SCALE GENOMIC DNA]</scope>
    <source>
        <strain evidence="7">Bd21</strain>
        <strain evidence="8">cv. Bd21</strain>
    </source>
</reference>
<dbReference type="EMBL" id="CM000883">
    <property type="protein sequence ID" value="PNT65425.1"/>
    <property type="molecule type" value="Genomic_DNA"/>
</dbReference>
<feature type="compositionally biased region" description="Basic and acidic residues" evidence="5">
    <location>
        <begin position="659"/>
        <end position="674"/>
    </location>
</feature>
<evidence type="ECO:0000259" key="6">
    <source>
        <dbReference type="PROSITE" id="PS50089"/>
    </source>
</evidence>
<dbReference type="EnsemblPlants" id="KQJ92199">
    <property type="protein sequence ID" value="KQJ92199"/>
    <property type="gene ID" value="BRADI_4g42217v3"/>
</dbReference>
<feature type="compositionally biased region" description="Polar residues" evidence="5">
    <location>
        <begin position="315"/>
        <end position="324"/>
    </location>
</feature>
<sequence length="1161" mass="126023">MGFDNECILYIQSLPGEYFCPVCRTLIYPNEALQTQCTHLYCKPCLAYVAATTQACPYDGYLVTEADSKPLVDSNKSLAESIGKVTVHCLYNKSGCQWQGNLSESITHGTACAYGNSPVVCNRCGTQIVHRQVQEHAQLCPGSQSQTQQSGSSLTQSSAATTQAVTQDPSALPSAVSSAVPAAAPLTAVPPASTAGAATASAVAASSAGATTASMAAVAPFLAAAPAAASQGQAVAPQTQTAEQYQQQLQYQQYYQQHYPGYNPYTQQYQQYGQYQQYPQPQLQVAPQHVAQASAQPAPYAQPQFPQPSQAQHMVANQQNQSHLSQFQAPVVQPQPQQNPPLQSAPQVPQMQPHGEVPLQLPHPQAQPSTQVGSQPFAIPATQAVVSQVQAHVQSHPQQYQQAVGQQQHTQMQHLPQQHHLQSQTQHQHAQVQQQSYPQPQVYNQPHTVPHAQPQNPSIHAVTGHQSYPQPQPAHQSQMPHGATLQHPAHASHQQLVGPQYPALVRPLQGQFPLQGQQPAMLAPQGSQHAQQHQQHVGHHAQQPPMHPSIPSQAPAQGFPLNTSVPSQTGQLYQQGMHSSQQQMHSQPFQPHGPPFMQQQHVPTSTSRSTSHVATAHQFQESGKSENAANATGNAEVSDNRNRGVESSGIKPQSLVDKNVSREQNDFGNIRKDASQTGIALGGADGSDKGKGKDEFTGQESNSHVTDVRGGQESKVSNISNDLEKGGSNLRGLGSYVPPGMGPQFPSGPDKMLPQHMLHTGPMPPTQGQLNQMRPPRHSFPENIQPTMQQQPYGSYQSEMAPRAFAPNLPRPGPIRPDDGMIRPPMGGPLPGHHDPIGPPFAPENVGRPHSIGMIKSNGVGSGPLENSRAFHEEGFNTSWEHSRSLASYPGRYNANPKDIEENMKQFPGPTHHDGDGLQRPPRPFDSFADSLPGRLPFPNKPGPYPMGFPEDLSRKPHSIGGHPDLEFGNHRMDGIPRNPGPFVQGLAAGPGGLRKDQLGSANLPGNIQRDFDNPEFQRQHFHPGDTFVPRNLHGGGEPLGHGQLHGIEPSGYRFQGHMHPDDPNLVEYSQHGYPQESGNFSLGGFFSNRDVGWCRICMFNCGSAEDLDLHVHTREHQQHAMEIVLKMKHDVAKRQKMNSGGPKSFNKKVAGKSNFRGNRR</sequence>
<dbReference type="AlphaFoldDB" id="I1IU92"/>
<reference evidence="7" key="2">
    <citation type="submission" date="2017-06" db="EMBL/GenBank/DDBJ databases">
        <title>WGS assembly of Brachypodium distachyon.</title>
        <authorList>
            <consortium name="The International Brachypodium Initiative"/>
            <person name="Lucas S."/>
            <person name="Harmon-Smith M."/>
            <person name="Lail K."/>
            <person name="Tice H."/>
            <person name="Grimwood J."/>
            <person name="Bruce D."/>
            <person name="Barry K."/>
            <person name="Shu S."/>
            <person name="Lindquist E."/>
            <person name="Wang M."/>
            <person name="Pitluck S."/>
            <person name="Vogel J.P."/>
            <person name="Garvin D.F."/>
            <person name="Mockler T.C."/>
            <person name="Schmutz J."/>
            <person name="Rokhsar D."/>
            <person name="Bevan M.W."/>
        </authorList>
    </citation>
    <scope>NUCLEOTIDE SEQUENCE</scope>
    <source>
        <strain evidence="7">Bd21</strain>
    </source>
</reference>
<dbReference type="KEGG" id="bdi:100827924"/>
<feature type="compositionally biased region" description="Polar residues" evidence="5">
    <location>
        <begin position="597"/>
        <end position="637"/>
    </location>
</feature>
<dbReference type="EMBL" id="CM000883">
    <property type="protein sequence ID" value="KQJ92201.1"/>
    <property type="molecule type" value="Genomic_DNA"/>
</dbReference>
<dbReference type="SUPFAM" id="SSF57850">
    <property type="entry name" value="RING/U-box"/>
    <property type="match status" value="1"/>
</dbReference>
<feature type="compositionally biased region" description="Polar residues" evidence="5">
    <location>
        <begin position="442"/>
        <end position="479"/>
    </location>
</feature>
<evidence type="ECO:0000256" key="1">
    <source>
        <dbReference type="ARBA" id="ARBA00022723"/>
    </source>
</evidence>
<feature type="compositionally biased region" description="Low complexity" evidence="5">
    <location>
        <begin position="288"/>
        <end position="312"/>
    </location>
</feature>
<dbReference type="EMBL" id="CM000883">
    <property type="protein sequence ID" value="KQJ92203.1"/>
    <property type="molecule type" value="Genomic_DNA"/>
</dbReference>
<proteinExistence type="predicted"/>
<feature type="region of interest" description="Disordered" evidence="5">
    <location>
        <begin position="397"/>
        <end position="492"/>
    </location>
</feature>
<feature type="compositionally biased region" description="Low complexity" evidence="5">
    <location>
        <begin position="143"/>
        <end position="166"/>
    </location>
</feature>
<accession>I1IU92</accession>
<dbReference type="HOGENOM" id="CLU_003358_1_0_1"/>
<dbReference type="Gramene" id="KQJ92198">
    <property type="protein sequence ID" value="KQJ92198"/>
    <property type="gene ID" value="BRADI_4g42217v3"/>
</dbReference>
<dbReference type="EnsemblPlants" id="PNT65425">
    <property type="protein sequence ID" value="PNT65425"/>
    <property type="gene ID" value="BRADI_4g42217v3"/>
</dbReference>
<dbReference type="EnsemblPlants" id="KQJ92201">
    <property type="protein sequence ID" value="KQJ92201"/>
    <property type="gene ID" value="BRADI_4g42217v3"/>
</dbReference>
<dbReference type="Gene3D" id="3.30.40.10">
    <property type="entry name" value="Zinc/RING finger domain, C3HC4 (zinc finger)"/>
    <property type="match status" value="1"/>
</dbReference>
<dbReference type="RefSeq" id="XP_010238699.1">
    <property type="nucleotide sequence ID" value="XM_010240397.3"/>
</dbReference>
<dbReference type="Gramene" id="KQJ92202">
    <property type="protein sequence ID" value="KQJ92202"/>
    <property type="gene ID" value="BRADI_4g42217v3"/>
</dbReference>
<gene>
    <name evidence="8" type="primary">LOC100827924</name>
    <name evidence="7" type="ORF">BRADI_4g42217v3</name>
</gene>
<feature type="compositionally biased region" description="Low complexity" evidence="5">
    <location>
        <begin position="397"/>
        <end position="441"/>
    </location>
</feature>
<dbReference type="GeneID" id="100827924"/>
<feature type="compositionally biased region" description="Low complexity" evidence="5">
    <location>
        <begin position="574"/>
        <end position="590"/>
    </location>
</feature>
<dbReference type="OMA" id="LICPNEA"/>
<organism evidence="7">
    <name type="scientific">Brachypodium distachyon</name>
    <name type="common">Purple false brome</name>
    <name type="synonym">Trachynia distachya</name>
    <dbReference type="NCBI Taxonomy" id="15368"/>
    <lineage>
        <taxon>Eukaryota</taxon>
        <taxon>Viridiplantae</taxon>
        <taxon>Streptophyta</taxon>
        <taxon>Embryophyta</taxon>
        <taxon>Tracheophyta</taxon>
        <taxon>Spermatophyta</taxon>
        <taxon>Magnoliopsida</taxon>
        <taxon>Liliopsida</taxon>
        <taxon>Poales</taxon>
        <taxon>Poaceae</taxon>
        <taxon>BOP clade</taxon>
        <taxon>Pooideae</taxon>
        <taxon>Stipodae</taxon>
        <taxon>Brachypodieae</taxon>
        <taxon>Brachypodium</taxon>
    </lineage>
</organism>
<dbReference type="EnsemblPlants" id="KQJ92203">
    <property type="protein sequence ID" value="KQJ92203"/>
    <property type="gene ID" value="BRADI_4g42217v3"/>
</dbReference>
<evidence type="ECO:0000313" key="9">
    <source>
        <dbReference type="Proteomes" id="UP000008810"/>
    </source>
</evidence>
<dbReference type="Gramene" id="KQJ92199">
    <property type="protein sequence ID" value="KQJ92199"/>
    <property type="gene ID" value="BRADI_4g42217v3"/>
</dbReference>
<evidence type="ECO:0000256" key="5">
    <source>
        <dbReference type="SAM" id="MobiDB-lite"/>
    </source>
</evidence>
<feature type="region of interest" description="Disordered" evidence="5">
    <location>
        <begin position="142"/>
        <end position="166"/>
    </location>
</feature>
<feature type="region of interest" description="Disordered" evidence="5">
    <location>
        <begin position="899"/>
        <end position="934"/>
    </location>
</feature>
<dbReference type="EMBL" id="CM000883">
    <property type="protein sequence ID" value="KQJ92200.1"/>
    <property type="molecule type" value="Genomic_DNA"/>
</dbReference>
<dbReference type="eggNOG" id="KOG0297">
    <property type="taxonomic scope" value="Eukaryota"/>
</dbReference>
<dbReference type="PROSITE" id="PS00518">
    <property type="entry name" value="ZF_RING_1"/>
    <property type="match status" value="1"/>
</dbReference>
<dbReference type="Gramene" id="PNT65426">
    <property type="protein sequence ID" value="PNT65426"/>
    <property type="gene ID" value="BRADI_4g42217v3"/>
</dbReference>
<dbReference type="EMBL" id="CM000883">
    <property type="protein sequence ID" value="KQJ92199.1"/>
    <property type="molecule type" value="Genomic_DNA"/>
</dbReference>
<dbReference type="EnsemblPlants" id="PNT65426">
    <property type="protein sequence ID" value="PNT65426"/>
    <property type="gene ID" value="BRADI_4g42217v3"/>
</dbReference>
<protein>
    <recommendedName>
        <fullName evidence="6">RING-type domain-containing protein</fullName>
    </recommendedName>
</protein>
<dbReference type="SUPFAM" id="SSF49599">
    <property type="entry name" value="TRAF domain-like"/>
    <property type="match status" value="1"/>
</dbReference>
<evidence type="ECO:0000256" key="2">
    <source>
        <dbReference type="ARBA" id="ARBA00022771"/>
    </source>
</evidence>
<evidence type="ECO:0000313" key="7">
    <source>
        <dbReference type="EMBL" id="KQJ92198.1"/>
    </source>
</evidence>
<dbReference type="Gramene" id="PNT65425">
    <property type="protein sequence ID" value="PNT65425"/>
    <property type="gene ID" value="BRADI_4g42217v3"/>
</dbReference>
<evidence type="ECO:0000313" key="8">
    <source>
        <dbReference type="EnsemblPlants" id="KQJ92198"/>
    </source>
</evidence>
<name>I1IU92_BRADI</name>
<feature type="region of interest" description="Disordered" evidence="5">
    <location>
        <begin position="519"/>
        <end position="746"/>
    </location>
</feature>
<evidence type="ECO:0000256" key="3">
    <source>
        <dbReference type="ARBA" id="ARBA00022833"/>
    </source>
</evidence>
<feature type="compositionally biased region" description="Polar residues" evidence="5">
    <location>
        <begin position="550"/>
        <end position="573"/>
    </location>
</feature>
<dbReference type="Gramene" id="KQJ92201">
    <property type="protein sequence ID" value="KQJ92201"/>
    <property type="gene ID" value="BRADI_4g42217v3"/>
</dbReference>